<evidence type="ECO:0000256" key="4">
    <source>
        <dbReference type="ARBA" id="ARBA00023002"/>
    </source>
</evidence>
<dbReference type="Gene3D" id="3.50.50.60">
    <property type="entry name" value="FAD/NAD(P)-binding domain"/>
    <property type="match status" value="1"/>
</dbReference>
<dbReference type="Proteomes" id="UP000054321">
    <property type="component" value="Unassembled WGS sequence"/>
</dbReference>
<keyword evidence="6" id="KW-0812">Transmembrane</keyword>
<accession>A0A0C3GU25</accession>
<evidence type="ECO:0000313" key="9">
    <source>
        <dbReference type="Proteomes" id="UP000054321"/>
    </source>
</evidence>
<comment type="similarity">
    <text evidence="1">Belongs to the paxM FAD-dependent monooxygenase family.</text>
</comment>
<evidence type="ECO:0000256" key="5">
    <source>
        <dbReference type="ARBA" id="ARBA00023033"/>
    </source>
</evidence>
<feature type="domain" description="FAD-binding" evidence="7">
    <location>
        <begin position="7"/>
        <end position="365"/>
    </location>
</feature>
<keyword evidence="2" id="KW-0285">Flavoprotein</keyword>
<dbReference type="EMBL" id="KN832892">
    <property type="protein sequence ID" value="KIM93896.1"/>
    <property type="molecule type" value="Genomic_DNA"/>
</dbReference>
<reference evidence="8 9" key="1">
    <citation type="submission" date="2014-04" db="EMBL/GenBank/DDBJ databases">
        <authorList>
            <consortium name="DOE Joint Genome Institute"/>
            <person name="Kuo A."/>
            <person name="Martino E."/>
            <person name="Perotto S."/>
            <person name="Kohler A."/>
            <person name="Nagy L.G."/>
            <person name="Floudas D."/>
            <person name="Copeland A."/>
            <person name="Barry K.W."/>
            <person name="Cichocki N."/>
            <person name="Veneault-Fourrey C."/>
            <person name="LaButti K."/>
            <person name="Lindquist E.A."/>
            <person name="Lipzen A."/>
            <person name="Lundell T."/>
            <person name="Morin E."/>
            <person name="Murat C."/>
            <person name="Sun H."/>
            <person name="Tunlid A."/>
            <person name="Henrissat B."/>
            <person name="Grigoriev I.V."/>
            <person name="Hibbett D.S."/>
            <person name="Martin F."/>
            <person name="Nordberg H.P."/>
            <person name="Cantor M.N."/>
            <person name="Hua S.X."/>
        </authorList>
    </citation>
    <scope>NUCLEOTIDE SEQUENCE [LARGE SCALE GENOMIC DNA]</scope>
    <source>
        <strain evidence="8 9">Zn</strain>
    </source>
</reference>
<evidence type="ECO:0000256" key="1">
    <source>
        <dbReference type="ARBA" id="ARBA00007992"/>
    </source>
</evidence>
<keyword evidence="9" id="KW-1185">Reference proteome</keyword>
<dbReference type="PRINTS" id="PR00420">
    <property type="entry name" value="RNGMNOXGNASE"/>
</dbReference>
<evidence type="ECO:0000259" key="7">
    <source>
        <dbReference type="Pfam" id="PF01494"/>
    </source>
</evidence>
<dbReference type="InterPro" id="IPR050493">
    <property type="entry name" value="FAD-dep_Monooxygenase_BioMet"/>
</dbReference>
<dbReference type="InParanoid" id="A0A0C3GU25"/>
<feature type="transmembrane region" description="Helical" evidence="6">
    <location>
        <begin position="6"/>
        <end position="25"/>
    </location>
</feature>
<reference evidence="9" key="2">
    <citation type="submission" date="2015-01" db="EMBL/GenBank/DDBJ databases">
        <title>Evolutionary Origins and Diversification of the Mycorrhizal Mutualists.</title>
        <authorList>
            <consortium name="DOE Joint Genome Institute"/>
            <consortium name="Mycorrhizal Genomics Consortium"/>
            <person name="Kohler A."/>
            <person name="Kuo A."/>
            <person name="Nagy L.G."/>
            <person name="Floudas D."/>
            <person name="Copeland A."/>
            <person name="Barry K.W."/>
            <person name="Cichocki N."/>
            <person name="Veneault-Fourrey C."/>
            <person name="LaButti K."/>
            <person name="Lindquist E.A."/>
            <person name="Lipzen A."/>
            <person name="Lundell T."/>
            <person name="Morin E."/>
            <person name="Murat C."/>
            <person name="Riley R."/>
            <person name="Ohm R."/>
            <person name="Sun H."/>
            <person name="Tunlid A."/>
            <person name="Henrissat B."/>
            <person name="Grigoriev I.V."/>
            <person name="Hibbett D.S."/>
            <person name="Martin F."/>
        </authorList>
    </citation>
    <scope>NUCLEOTIDE SEQUENCE [LARGE SCALE GENOMIC DNA]</scope>
    <source>
        <strain evidence="9">Zn</strain>
    </source>
</reference>
<dbReference type="PANTHER" id="PTHR13789:SF309">
    <property type="entry name" value="PUTATIVE (AFU_ORTHOLOGUE AFUA_6G14510)-RELATED"/>
    <property type="match status" value="1"/>
</dbReference>
<proteinExistence type="inferred from homology"/>
<sequence>MPESNEFHVIIIGGGLVGPALALALKKRHGIRSSLYEIRPEDYNPGTNIALAPNALRVLSHIGVYDQLLPHGFCYESVVVSSGRGERLASYLAGSEKEYNFPAFRVNRSKVRSVLLAELNAQDIPIHYDMKFSSIDEEAADSVTVNFEGGISVKANFVIGADGVHSKVRRHLFPSSVAKYPNLFGVTGLLPRNQLHKSAAATPLPGMWYGQHGFIAVMPSSMDGEDIGFFSTLSGPDRPRNEWEALDTKKDEIRQMLIERHCDGAWPELISNICKSAPGEMLNIWPFYVVPTLSRWRSSNSRVIVIGDAAHGITPTGGIGAAVGLEDADSLAYVLSKIKQGCDLNSLLYTWELHRIQRVAQVVQYTAESTKLRRPGESFIRQWIKEWVLWAKLKYTGPQAGREWLYQYNAEDIVGILKSAGL</sequence>
<keyword evidence="4" id="KW-0560">Oxidoreductase</keyword>
<dbReference type="InterPro" id="IPR002938">
    <property type="entry name" value="FAD-bd"/>
</dbReference>
<gene>
    <name evidence="8" type="ORF">OIDMADRAFT_136925</name>
</gene>
<dbReference type="InterPro" id="IPR036188">
    <property type="entry name" value="FAD/NAD-bd_sf"/>
</dbReference>
<keyword evidence="3" id="KW-0274">FAD</keyword>
<keyword evidence="5" id="KW-0503">Monooxygenase</keyword>
<dbReference type="STRING" id="913774.A0A0C3GU25"/>
<organism evidence="8 9">
    <name type="scientific">Oidiodendron maius (strain Zn)</name>
    <dbReference type="NCBI Taxonomy" id="913774"/>
    <lineage>
        <taxon>Eukaryota</taxon>
        <taxon>Fungi</taxon>
        <taxon>Dikarya</taxon>
        <taxon>Ascomycota</taxon>
        <taxon>Pezizomycotina</taxon>
        <taxon>Leotiomycetes</taxon>
        <taxon>Leotiomycetes incertae sedis</taxon>
        <taxon>Myxotrichaceae</taxon>
        <taxon>Oidiodendron</taxon>
    </lineage>
</organism>
<evidence type="ECO:0000313" key="8">
    <source>
        <dbReference type="EMBL" id="KIM93896.1"/>
    </source>
</evidence>
<dbReference type="PANTHER" id="PTHR13789">
    <property type="entry name" value="MONOOXYGENASE"/>
    <property type="match status" value="1"/>
</dbReference>
<dbReference type="HOGENOM" id="CLU_009665_19_5_1"/>
<dbReference type="SUPFAM" id="SSF51905">
    <property type="entry name" value="FAD/NAD(P)-binding domain"/>
    <property type="match status" value="1"/>
</dbReference>
<keyword evidence="6" id="KW-1133">Transmembrane helix</keyword>
<protein>
    <recommendedName>
        <fullName evidence="7">FAD-binding domain-containing protein</fullName>
    </recommendedName>
</protein>
<evidence type="ECO:0000256" key="6">
    <source>
        <dbReference type="SAM" id="Phobius"/>
    </source>
</evidence>
<dbReference type="OrthoDB" id="16820at2759"/>
<dbReference type="Pfam" id="PF01494">
    <property type="entry name" value="FAD_binding_3"/>
    <property type="match status" value="1"/>
</dbReference>
<evidence type="ECO:0000256" key="2">
    <source>
        <dbReference type="ARBA" id="ARBA00022630"/>
    </source>
</evidence>
<evidence type="ECO:0000256" key="3">
    <source>
        <dbReference type="ARBA" id="ARBA00022827"/>
    </source>
</evidence>
<keyword evidence="6" id="KW-0472">Membrane</keyword>
<dbReference type="GO" id="GO:0071949">
    <property type="term" value="F:FAD binding"/>
    <property type="evidence" value="ECO:0007669"/>
    <property type="project" value="InterPro"/>
</dbReference>
<dbReference type="GO" id="GO:0004497">
    <property type="term" value="F:monooxygenase activity"/>
    <property type="evidence" value="ECO:0007669"/>
    <property type="project" value="UniProtKB-KW"/>
</dbReference>
<dbReference type="AlphaFoldDB" id="A0A0C3GU25"/>
<name>A0A0C3GU25_OIDMZ</name>